<gene>
    <name evidence="1" type="ORF">SVIM_LOCUS481373</name>
</gene>
<dbReference type="AlphaFoldDB" id="A0A6N2NBD2"/>
<organism evidence="1">
    <name type="scientific">Salix viminalis</name>
    <name type="common">Common osier</name>
    <name type="synonym">Basket willow</name>
    <dbReference type="NCBI Taxonomy" id="40686"/>
    <lineage>
        <taxon>Eukaryota</taxon>
        <taxon>Viridiplantae</taxon>
        <taxon>Streptophyta</taxon>
        <taxon>Embryophyta</taxon>
        <taxon>Tracheophyta</taxon>
        <taxon>Spermatophyta</taxon>
        <taxon>Magnoliopsida</taxon>
        <taxon>eudicotyledons</taxon>
        <taxon>Gunneridae</taxon>
        <taxon>Pentapetalae</taxon>
        <taxon>rosids</taxon>
        <taxon>fabids</taxon>
        <taxon>Malpighiales</taxon>
        <taxon>Salicaceae</taxon>
        <taxon>Saliceae</taxon>
        <taxon>Salix</taxon>
    </lineage>
</organism>
<accession>A0A6N2NBD2</accession>
<sequence length="164" mass="18705">MLFSMVVSSKLLCILNSLLDRNYPLKQTSFQFQHQQYGWKLVGFYMPLPRMKSILCILLRLAPLAPETETNGSNSKDLLLLELKKAKDHLALRDTCPRLLSAFQLTVREPLPNNIGYGGRHEDGRDSREAANVLRSCKRQRVSYAPFSGVCIRGEIGEWDWHVG</sequence>
<proteinExistence type="predicted"/>
<dbReference type="EMBL" id="CAADRP010002196">
    <property type="protein sequence ID" value="VFU63247.1"/>
    <property type="molecule type" value="Genomic_DNA"/>
</dbReference>
<reference evidence="1" key="1">
    <citation type="submission" date="2019-03" db="EMBL/GenBank/DDBJ databases">
        <authorList>
            <person name="Mank J."/>
            <person name="Almeida P."/>
        </authorList>
    </citation>
    <scope>NUCLEOTIDE SEQUENCE</scope>
    <source>
        <strain evidence="1">78183</strain>
    </source>
</reference>
<name>A0A6N2NBD2_SALVM</name>
<protein>
    <submittedName>
        <fullName evidence="1">Uncharacterized protein</fullName>
    </submittedName>
</protein>
<evidence type="ECO:0000313" key="1">
    <source>
        <dbReference type="EMBL" id="VFU63247.1"/>
    </source>
</evidence>